<organism evidence="1">
    <name type="scientific">Arundo donax</name>
    <name type="common">Giant reed</name>
    <name type="synonym">Donax arundinaceus</name>
    <dbReference type="NCBI Taxonomy" id="35708"/>
    <lineage>
        <taxon>Eukaryota</taxon>
        <taxon>Viridiplantae</taxon>
        <taxon>Streptophyta</taxon>
        <taxon>Embryophyta</taxon>
        <taxon>Tracheophyta</taxon>
        <taxon>Spermatophyta</taxon>
        <taxon>Magnoliopsida</taxon>
        <taxon>Liliopsida</taxon>
        <taxon>Poales</taxon>
        <taxon>Poaceae</taxon>
        <taxon>PACMAD clade</taxon>
        <taxon>Arundinoideae</taxon>
        <taxon>Arundineae</taxon>
        <taxon>Arundo</taxon>
    </lineage>
</organism>
<evidence type="ECO:0000313" key="1">
    <source>
        <dbReference type="EMBL" id="JAD49538.1"/>
    </source>
</evidence>
<dbReference type="AlphaFoldDB" id="A0A0A9AI57"/>
<dbReference type="EMBL" id="GBRH01248357">
    <property type="protein sequence ID" value="JAD49538.1"/>
    <property type="molecule type" value="Transcribed_RNA"/>
</dbReference>
<proteinExistence type="predicted"/>
<name>A0A0A9AI57_ARUDO</name>
<reference evidence="1" key="1">
    <citation type="submission" date="2014-09" db="EMBL/GenBank/DDBJ databases">
        <authorList>
            <person name="Magalhaes I.L.F."/>
            <person name="Oliveira U."/>
            <person name="Santos F.R."/>
            <person name="Vidigal T.H.D.A."/>
            <person name="Brescovit A.D."/>
            <person name="Santos A.J."/>
        </authorList>
    </citation>
    <scope>NUCLEOTIDE SEQUENCE</scope>
    <source>
        <tissue evidence="1">Shoot tissue taken approximately 20 cm above the soil surface</tissue>
    </source>
</reference>
<accession>A0A0A9AI57</accession>
<sequence>MRSEVSDVDTFIHGLQSSLITSSTYLLHYVIQITLNVHLCIYFLCMRCYSFSEFLNYALSNLEGLRCQEAK</sequence>
<protein>
    <submittedName>
        <fullName evidence="1">Uncharacterized protein</fullName>
    </submittedName>
</protein>
<reference evidence="1" key="2">
    <citation type="journal article" date="2015" name="Data Brief">
        <title>Shoot transcriptome of the giant reed, Arundo donax.</title>
        <authorList>
            <person name="Barrero R.A."/>
            <person name="Guerrero F.D."/>
            <person name="Moolhuijzen P."/>
            <person name="Goolsby J.A."/>
            <person name="Tidwell J."/>
            <person name="Bellgard S.E."/>
            <person name="Bellgard M.I."/>
        </authorList>
    </citation>
    <scope>NUCLEOTIDE SEQUENCE</scope>
    <source>
        <tissue evidence="1">Shoot tissue taken approximately 20 cm above the soil surface</tissue>
    </source>
</reference>